<evidence type="ECO:0000313" key="2">
    <source>
        <dbReference type="EMBL" id="MBB4045636.1"/>
    </source>
</evidence>
<name>A0A840D1Y9_9BACE</name>
<dbReference type="Gene3D" id="1.50.10.10">
    <property type="match status" value="1"/>
</dbReference>
<dbReference type="EMBL" id="JACIER010000016">
    <property type="protein sequence ID" value="MBB4045636.1"/>
    <property type="molecule type" value="Genomic_DNA"/>
</dbReference>
<keyword evidence="1" id="KW-0732">Signal</keyword>
<organism evidence="2 3">
    <name type="scientific">Bacteroides reticulotermitis</name>
    <dbReference type="NCBI Taxonomy" id="1133319"/>
    <lineage>
        <taxon>Bacteria</taxon>
        <taxon>Pseudomonadati</taxon>
        <taxon>Bacteroidota</taxon>
        <taxon>Bacteroidia</taxon>
        <taxon>Bacteroidales</taxon>
        <taxon>Bacteroidaceae</taxon>
        <taxon>Bacteroides</taxon>
    </lineage>
</organism>
<evidence type="ECO:0000313" key="3">
    <source>
        <dbReference type="Proteomes" id="UP000560658"/>
    </source>
</evidence>
<sequence>MKLNILLSLVLSVFCQFLVAGNQTQTIGKEQLRQILETDVELNRLYSNTYHKLLSRMEDDGYLPESLTGAYKGMYPRTVGAYTLLMIETGHYREAELTLNYVFDAMAAHDEIFVPHVVGKEEGRGTIIDDQYQSDAHAHMILGWARLALARGDSQFEKDTWPYVKRLMNRLCDRTLFLYGGWSIEPGLVRAVTFEHSRDGRMWDAFDLLTQSFVGAALTEMIKIADKHGDSRQASVWREKEKILSEGINKHLVVERDGMPTYAEMFIPNGDGGNPYMGMGWVCFSPIAAGWEGVGHQVMKNTMAYMENHYLQTTGGIKWMPTDIYPDGVFVNEVIGKGIGWELDFARAEANYERVNEILQLIKASNVGKSIYMEFAWLEGNGFTRNSKIRKTDVYHAMNNSQWVSRDAGNGEQNTWFCWAMARLRKSVGLPAEPAVHG</sequence>
<dbReference type="RefSeq" id="WP_044162981.1">
    <property type="nucleotide sequence ID" value="NZ_JACIER010000016.1"/>
</dbReference>
<feature type="chain" id="PRO_5033047666" description="Glycosyl hydrolase family 76" evidence="1">
    <location>
        <begin position="21"/>
        <end position="438"/>
    </location>
</feature>
<dbReference type="GO" id="GO:0005975">
    <property type="term" value="P:carbohydrate metabolic process"/>
    <property type="evidence" value="ECO:0007669"/>
    <property type="project" value="InterPro"/>
</dbReference>
<dbReference type="InterPro" id="IPR008928">
    <property type="entry name" value="6-hairpin_glycosidase_sf"/>
</dbReference>
<dbReference type="Proteomes" id="UP000560658">
    <property type="component" value="Unassembled WGS sequence"/>
</dbReference>
<comment type="caution">
    <text evidence="2">The sequence shown here is derived from an EMBL/GenBank/DDBJ whole genome shotgun (WGS) entry which is preliminary data.</text>
</comment>
<gene>
    <name evidence="2" type="ORF">GGR06_003451</name>
</gene>
<evidence type="ECO:0008006" key="4">
    <source>
        <dbReference type="Google" id="ProtNLM"/>
    </source>
</evidence>
<dbReference type="InterPro" id="IPR012341">
    <property type="entry name" value="6hp_glycosidase-like_sf"/>
</dbReference>
<keyword evidence="3" id="KW-1185">Reference proteome</keyword>
<dbReference type="AlphaFoldDB" id="A0A840D1Y9"/>
<accession>A0A840D1Y9</accession>
<proteinExistence type="predicted"/>
<feature type="signal peptide" evidence="1">
    <location>
        <begin position="1"/>
        <end position="20"/>
    </location>
</feature>
<reference evidence="2" key="1">
    <citation type="submission" date="2020-08" db="EMBL/GenBank/DDBJ databases">
        <title>Genomic Encyclopedia of Type Strains, Phase IV (KMG-IV): sequencing the most valuable type-strain genomes for metagenomic binning, comparative biology and taxonomic classification.</title>
        <authorList>
            <person name="Goeker M."/>
        </authorList>
    </citation>
    <scope>NUCLEOTIDE SEQUENCE [LARGE SCALE GENOMIC DNA]</scope>
    <source>
        <strain evidence="2">DSM 105720</strain>
    </source>
</reference>
<protein>
    <recommendedName>
        <fullName evidence="4">Glycosyl hydrolase family 76</fullName>
    </recommendedName>
</protein>
<evidence type="ECO:0000256" key="1">
    <source>
        <dbReference type="SAM" id="SignalP"/>
    </source>
</evidence>
<dbReference type="SUPFAM" id="SSF48208">
    <property type="entry name" value="Six-hairpin glycosidases"/>
    <property type="match status" value="1"/>
</dbReference>